<dbReference type="InterPro" id="IPR029057">
    <property type="entry name" value="PRTase-like"/>
</dbReference>
<proteinExistence type="inferred from homology"/>
<dbReference type="Gene3D" id="3.40.50.2020">
    <property type="match status" value="1"/>
</dbReference>
<dbReference type="InterPro" id="IPR051910">
    <property type="entry name" value="ComF/GntX_DNA_util-trans"/>
</dbReference>
<sequence length="224" mass="23212">METVSLCGPCLTHLAPATRTVVPRYGLLPVTGAGEYTGTLRSVIVALKVRRRTDIVPVVGILLAAAIAHALEEAGYAGGEVAVVPVPASAAALRERGRDLVGDLTAHACGLLAEDGLDIRPAHVLKVVRHRDQVGSGARERRRNVAGAHAPRRDRPGRVGWERVRSAAHVVLVDDVLTTGSTLAESARALRGEGAQAAVCAVIAVTADGRTGHDEEGAGFAGDV</sequence>
<dbReference type="Pfam" id="PF00156">
    <property type="entry name" value="Pribosyltran"/>
    <property type="match status" value="1"/>
</dbReference>
<name>A0A2H1L637_9MICO</name>
<reference evidence="5" key="1">
    <citation type="submission" date="2017-03" db="EMBL/GenBank/DDBJ databases">
        <authorList>
            <person name="Monnet C."/>
        </authorList>
    </citation>
    <scope>NUCLEOTIDE SEQUENCE [LARGE SCALE GENOMIC DNA]</scope>
    <source>
        <strain evidence="5">SJ5-8</strain>
    </source>
</reference>
<comment type="similarity">
    <text evidence="1">Belongs to the ComF/GntX family.</text>
</comment>
<feature type="domain" description="Phosphoribosyltransferase" evidence="3">
    <location>
        <begin position="168"/>
        <end position="212"/>
    </location>
</feature>
<protein>
    <submittedName>
        <fullName evidence="4">Phosphoribosyl transferase domain-containing protein</fullName>
    </submittedName>
</protein>
<dbReference type="PANTHER" id="PTHR47505:SF1">
    <property type="entry name" value="DNA UTILIZATION PROTEIN YHGH"/>
    <property type="match status" value="1"/>
</dbReference>
<dbReference type="AlphaFoldDB" id="A0A2H1L637"/>
<dbReference type="SUPFAM" id="SSF53271">
    <property type="entry name" value="PRTase-like"/>
    <property type="match status" value="1"/>
</dbReference>
<organism evidence="4 5">
    <name type="scientific">Brevibacterium jeotgali</name>
    <dbReference type="NCBI Taxonomy" id="1262550"/>
    <lineage>
        <taxon>Bacteria</taxon>
        <taxon>Bacillati</taxon>
        <taxon>Actinomycetota</taxon>
        <taxon>Actinomycetes</taxon>
        <taxon>Micrococcales</taxon>
        <taxon>Brevibacteriaceae</taxon>
        <taxon>Brevibacterium</taxon>
    </lineage>
</organism>
<dbReference type="PANTHER" id="PTHR47505">
    <property type="entry name" value="DNA UTILIZATION PROTEIN YHGH"/>
    <property type="match status" value="1"/>
</dbReference>
<evidence type="ECO:0000256" key="1">
    <source>
        <dbReference type="ARBA" id="ARBA00008007"/>
    </source>
</evidence>
<dbReference type="CDD" id="cd06223">
    <property type="entry name" value="PRTases_typeI"/>
    <property type="match status" value="1"/>
</dbReference>
<dbReference type="EMBL" id="FXZM01000009">
    <property type="protein sequence ID" value="SMY12378.1"/>
    <property type="molecule type" value="Genomic_DNA"/>
</dbReference>
<evidence type="ECO:0000259" key="3">
    <source>
        <dbReference type="Pfam" id="PF00156"/>
    </source>
</evidence>
<keyword evidence="4" id="KW-0808">Transferase</keyword>
<accession>A0A2H1L637</accession>
<evidence type="ECO:0000313" key="4">
    <source>
        <dbReference type="EMBL" id="SMY12378.1"/>
    </source>
</evidence>
<keyword evidence="5" id="KW-1185">Reference proteome</keyword>
<dbReference type="GO" id="GO:0016740">
    <property type="term" value="F:transferase activity"/>
    <property type="evidence" value="ECO:0007669"/>
    <property type="project" value="UniProtKB-KW"/>
</dbReference>
<evidence type="ECO:0000256" key="2">
    <source>
        <dbReference type="SAM" id="MobiDB-lite"/>
    </source>
</evidence>
<dbReference type="InterPro" id="IPR000836">
    <property type="entry name" value="PRTase_dom"/>
</dbReference>
<dbReference type="RefSeq" id="WP_219617103.1">
    <property type="nucleotide sequence ID" value="NZ_FXZM01000009.1"/>
</dbReference>
<gene>
    <name evidence="4" type="ORF">BJEO58_01972</name>
</gene>
<feature type="region of interest" description="Disordered" evidence="2">
    <location>
        <begin position="135"/>
        <end position="156"/>
    </location>
</feature>
<dbReference type="Proteomes" id="UP000234462">
    <property type="component" value="Unassembled WGS sequence"/>
</dbReference>
<evidence type="ECO:0000313" key="5">
    <source>
        <dbReference type="Proteomes" id="UP000234462"/>
    </source>
</evidence>